<dbReference type="KEGG" id="dhe:111603911"/>
<name>A0A6J1MDW9_DROHY</name>
<dbReference type="PANTHER" id="PTHR10701">
    <property type="entry name" value="SMALL NUCLEAR RIBONUCLEOPROTEIN-ASSOCIATED PROTEIN B AND N"/>
    <property type="match status" value="1"/>
</dbReference>
<dbReference type="Pfam" id="PF01423">
    <property type="entry name" value="LSM"/>
    <property type="match status" value="1"/>
</dbReference>
<dbReference type="GO" id="GO:0031417">
    <property type="term" value="C:NatC complex"/>
    <property type="evidence" value="ECO:0007669"/>
    <property type="project" value="InterPro"/>
</dbReference>
<dbReference type="InterPro" id="IPR047575">
    <property type="entry name" value="Sm"/>
</dbReference>
<dbReference type="InterPro" id="IPR010920">
    <property type="entry name" value="LSM_dom_sf"/>
</dbReference>
<dbReference type="OrthoDB" id="368909at2759"/>
<dbReference type="InterPro" id="IPR001163">
    <property type="entry name" value="Sm_dom_euk/arc"/>
</dbReference>
<dbReference type="Proteomes" id="UP000504633">
    <property type="component" value="Unplaced"/>
</dbReference>
<dbReference type="SMART" id="SM00651">
    <property type="entry name" value="Sm"/>
    <property type="match status" value="1"/>
</dbReference>
<dbReference type="OMA" id="FTPIIFT"/>
<dbReference type="CDD" id="cd06168">
    <property type="entry name" value="LSMD1"/>
    <property type="match status" value="1"/>
</dbReference>
<dbReference type="PANTHER" id="PTHR10701:SF5">
    <property type="entry name" value="N-ALPHA-ACETYLTRANSFERASE 38, NATC AUXILIARY SUBUNIT"/>
    <property type="match status" value="1"/>
</dbReference>
<evidence type="ECO:0000256" key="1">
    <source>
        <dbReference type="ARBA" id="ARBA00006850"/>
    </source>
</evidence>
<dbReference type="SUPFAM" id="SSF50182">
    <property type="entry name" value="Sm-like ribonucleoproteins"/>
    <property type="match status" value="1"/>
</dbReference>
<dbReference type="InterPro" id="IPR050914">
    <property type="entry name" value="snRNP_SmB/NAA38-like"/>
</dbReference>
<sequence>MSTTEVAESSTIPENISKFTPIIFTNAPDQPEDQVLSAGREKLKKWLGRMVRITLRNKLVLVGIFSCTDHDKNLIIANCDTFVPGDVEPIAYGNVMVPGDQIVSFAVDMPVSSELDETELNQLQPSQTKNNSD</sequence>
<accession>A0A6J1MDW9</accession>
<organism evidence="3 4">
    <name type="scientific">Drosophila hydei</name>
    <name type="common">Fruit fly</name>
    <dbReference type="NCBI Taxonomy" id="7224"/>
    <lineage>
        <taxon>Eukaryota</taxon>
        <taxon>Metazoa</taxon>
        <taxon>Ecdysozoa</taxon>
        <taxon>Arthropoda</taxon>
        <taxon>Hexapoda</taxon>
        <taxon>Insecta</taxon>
        <taxon>Pterygota</taxon>
        <taxon>Neoptera</taxon>
        <taxon>Endopterygota</taxon>
        <taxon>Diptera</taxon>
        <taxon>Brachycera</taxon>
        <taxon>Muscomorpha</taxon>
        <taxon>Ephydroidea</taxon>
        <taxon>Drosophilidae</taxon>
        <taxon>Drosophila</taxon>
    </lineage>
</organism>
<dbReference type="InterPro" id="IPR034110">
    <property type="entry name" value="LSMD1_Sm"/>
</dbReference>
<dbReference type="PROSITE" id="PS52002">
    <property type="entry name" value="SM"/>
    <property type="match status" value="1"/>
</dbReference>
<dbReference type="RefSeq" id="XP_023177506.2">
    <property type="nucleotide sequence ID" value="XM_023321738.2"/>
</dbReference>
<gene>
    <name evidence="4" type="primary">LOC111603911</name>
</gene>
<evidence type="ECO:0000313" key="3">
    <source>
        <dbReference type="Proteomes" id="UP000504633"/>
    </source>
</evidence>
<reference evidence="4" key="1">
    <citation type="submission" date="2025-08" db="UniProtKB">
        <authorList>
            <consortium name="RefSeq"/>
        </authorList>
    </citation>
    <scope>IDENTIFICATION</scope>
    <source>
        <strain evidence="4">15085-1641.00</strain>
        <tissue evidence="4">Whole body</tissue>
    </source>
</reference>
<dbReference type="GO" id="GO:0003723">
    <property type="term" value="F:RNA binding"/>
    <property type="evidence" value="ECO:0007669"/>
    <property type="project" value="InterPro"/>
</dbReference>
<proteinExistence type="inferred from homology"/>
<protein>
    <submittedName>
        <fullName evidence="4">N-alpha-acetyltransferase 38, NatC auxiliary subunit-like</fullName>
    </submittedName>
</protein>
<comment type="similarity">
    <text evidence="1">Belongs to the snRNP Sm proteins family.</text>
</comment>
<feature type="domain" description="Sm" evidence="2">
    <location>
        <begin position="38"/>
        <end position="111"/>
    </location>
</feature>
<evidence type="ECO:0000313" key="4">
    <source>
        <dbReference type="RefSeq" id="XP_023177506.2"/>
    </source>
</evidence>
<keyword evidence="3" id="KW-1185">Reference proteome</keyword>
<dbReference type="Gene3D" id="2.30.30.100">
    <property type="match status" value="1"/>
</dbReference>
<evidence type="ECO:0000259" key="2">
    <source>
        <dbReference type="PROSITE" id="PS52002"/>
    </source>
</evidence>
<dbReference type="AlphaFoldDB" id="A0A6J1MDW9"/>
<dbReference type="GeneID" id="111603911"/>